<dbReference type="PANTHER" id="PTHR46230">
    <property type="match status" value="1"/>
</dbReference>
<dbReference type="InterPro" id="IPR036065">
    <property type="entry name" value="BolA-like_sf"/>
</dbReference>
<organism evidence="2 3">
    <name type="scientific">Candidatus Methylopumilus planktonicus</name>
    <dbReference type="NCBI Taxonomy" id="1581557"/>
    <lineage>
        <taxon>Bacteria</taxon>
        <taxon>Pseudomonadati</taxon>
        <taxon>Pseudomonadota</taxon>
        <taxon>Betaproteobacteria</taxon>
        <taxon>Nitrosomonadales</taxon>
        <taxon>Methylophilaceae</taxon>
        <taxon>Candidatus Methylopumilus</taxon>
    </lineage>
</organism>
<evidence type="ECO:0000313" key="3">
    <source>
        <dbReference type="Proteomes" id="UP000064007"/>
    </source>
</evidence>
<dbReference type="KEGG" id="mbat:BN1208_0417"/>
<dbReference type="PANTHER" id="PTHR46230:SF7">
    <property type="entry name" value="BOLA-LIKE PROTEIN 1"/>
    <property type="match status" value="1"/>
</dbReference>
<comment type="similarity">
    <text evidence="1">Belongs to the BolA/IbaG family.</text>
</comment>
<name>A0A0D6EUD9_9PROT</name>
<dbReference type="GO" id="GO:0016226">
    <property type="term" value="P:iron-sulfur cluster assembly"/>
    <property type="evidence" value="ECO:0007669"/>
    <property type="project" value="TreeGrafter"/>
</dbReference>
<dbReference type="HOGENOM" id="CLU_109462_2_1_4"/>
<evidence type="ECO:0000256" key="1">
    <source>
        <dbReference type="RuleBase" id="RU003860"/>
    </source>
</evidence>
<dbReference type="PIRSF" id="PIRSF003113">
    <property type="entry name" value="BolA"/>
    <property type="match status" value="1"/>
</dbReference>
<keyword evidence="3" id="KW-1185">Reference proteome</keyword>
<dbReference type="RefSeq" id="WP_046487412.1">
    <property type="nucleotide sequence ID" value="NZ_CP040978.1"/>
</dbReference>
<proteinExistence type="inferred from homology"/>
<dbReference type="InterPro" id="IPR002634">
    <property type="entry name" value="BolA"/>
</dbReference>
<dbReference type="GeneID" id="99989759"/>
<dbReference type="STRING" id="1581557.BN1208_0417"/>
<gene>
    <name evidence="2" type="ORF">BN1208_0417</name>
</gene>
<accession>A0A0D6EUD9</accession>
<dbReference type="Gene3D" id="3.30.300.90">
    <property type="entry name" value="BolA-like"/>
    <property type="match status" value="1"/>
</dbReference>
<dbReference type="AlphaFoldDB" id="A0A0D6EUD9"/>
<evidence type="ECO:0000313" key="2">
    <source>
        <dbReference type="EMBL" id="CEZ19310.1"/>
    </source>
</evidence>
<dbReference type="SUPFAM" id="SSF82657">
    <property type="entry name" value="BolA-like"/>
    <property type="match status" value="1"/>
</dbReference>
<reference evidence="3" key="1">
    <citation type="submission" date="2014-12" db="EMBL/GenBank/DDBJ databases">
        <authorList>
            <person name="Salcher M.M."/>
        </authorList>
    </citation>
    <scope>NUCLEOTIDE SEQUENCE [LARGE SCALE GENOMIC DNA]</scope>
    <source>
        <strain evidence="3">MMS-10A-171</strain>
    </source>
</reference>
<dbReference type="Pfam" id="PF01722">
    <property type="entry name" value="BolA"/>
    <property type="match status" value="1"/>
</dbReference>
<dbReference type="OrthoDB" id="5296536at2"/>
<protein>
    <submittedName>
        <fullName evidence="2">BolA family protein</fullName>
    </submittedName>
</protein>
<dbReference type="EMBL" id="LN827929">
    <property type="protein sequence ID" value="CEZ19310.1"/>
    <property type="molecule type" value="Genomic_DNA"/>
</dbReference>
<dbReference type="Proteomes" id="UP000064007">
    <property type="component" value="Chromosome 1"/>
</dbReference>
<sequence>MLQDLIKERLAFLEPTHLNLKDLSDLHKGHKGNTGGGHFDLEITSSHFLGKSTIMRHRLVYEALKDLIPHKIHALSIKADLP</sequence>